<protein>
    <recommendedName>
        <fullName evidence="3">DUF4806 domain-containing protein</fullName>
    </recommendedName>
</protein>
<sequence>MSCKKIKIVGSRQLYRKIAKEKNQILSKSVTESFDFNSNISNNGDASCSSNSVTGASFETNVTRDIKHCSQKFRTVPTFNLNDCKVHTTSDVHTATCESADKTVTTVLRHWATTSRVPHNAVTSLLHGLSPYHPELPLDCRTLLKVEKNIVVKKLNSGEYCHLGLFYQLKNFLTNSNIQLWPILGIVVNYKSDPFAIGIFCGTSKPLPLESYLKDFLDELEDILTTGIYIEHKRYLVKIHSFVFDAPARSFLKRIKSHSGYSACERCTIHGEYIQGRVIFKSINAPKRTNKTFLEQIDEDHHLGTSPLSKLPIGLVTDFPIDYMHNVCLGVTRKLLDALMNGPLSVRLPNRKVVLISNHLESLKPYIPIDFNRKPRSLSDLSRWKATEFRTFLLYIGPLVLKDMVDIAVYENFLLLHCSITILLSNSHITHIGTSFAGKLLKTFVEHCESLYGEHFQIYNIHNLCHLNEDAERFGSLNCISSFPFENYLGQLKRLVRSTINPLQEICNRLSEIEKFSTHSEIECSQPKYLLEYNYGPLLLNSRTMYKQYKQIITNGRLFSVYSYSECDCYCKHVSGFVIQIRNILKDYANNIFIVGNLFRKRSSFYNYPINSSELGILLISKLSNDLQIWPLSEVVAKCICMPSILGKEKPNMWLSVPILHTV</sequence>
<reference evidence="2" key="1">
    <citation type="submission" date="2023-01" db="EMBL/GenBank/DDBJ databases">
        <title>Key to firefly adult light organ development and bioluminescence: homeobox transcription factors regulate luciferase expression and transportation to peroxisome.</title>
        <authorList>
            <person name="Fu X."/>
        </authorList>
    </citation>
    <scope>NUCLEOTIDE SEQUENCE [LARGE SCALE GENOMIC DNA]</scope>
</reference>
<evidence type="ECO:0008006" key="3">
    <source>
        <dbReference type="Google" id="ProtNLM"/>
    </source>
</evidence>
<dbReference type="PANTHER" id="PTHR33053:SF24">
    <property type="entry name" value="TRANSPOSASE DOMAIN-CONTAINING PROTEIN"/>
    <property type="match status" value="1"/>
</dbReference>
<evidence type="ECO:0000313" key="1">
    <source>
        <dbReference type="EMBL" id="KAK4886207.1"/>
    </source>
</evidence>
<dbReference type="Proteomes" id="UP001353858">
    <property type="component" value="Unassembled WGS sequence"/>
</dbReference>
<dbReference type="PANTHER" id="PTHR33053">
    <property type="entry name" value="PROTEIN, PUTATIVE-RELATED"/>
    <property type="match status" value="1"/>
</dbReference>
<comment type="caution">
    <text evidence="1">The sequence shown here is derived from an EMBL/GenBank/DDBJ whole genome shotgun (WGS) entry which is preliminary data.</text>
</comment>
<dbReference type="EMBL" id="JARPUR010000001">
    <property type="protein sequence ID" value="KAK4886207.1"/>
    <property type="molecule type" value="Genomic_DNA"/>
</dbReference>
<organism evidence="1 2">
    <name type="scientific">Aquatica leii</name>
    <dbReference type="NCBI Taxonomy" id="1421715"/>
    <lineage>
        <taxon>Eukaryota</taxon>
        <taxon>Metazoa</taxon>
        <taxon>Ecdysozoa</taxon>
        <taxon>Arthropoda</taxon>
        <taxon>Hexapoda</taxon>
        <taxon>Insecta</taxon>
        <taxon>Pterygota</taxon>
        <taxon>Neoptera</taxon>
        <taxon>Endopterygota</taxon>
        <taxon>Coleoptera</taxon>
        <taxon>Polyphaga</taxon>
        <taxon>Elateriformia</taxon>
        <taxon>Elateroidea</taxon>
        <taxon>Lampyridae</taxon>
        <taxon>Luciolinae</taxon>
        <taxon>Aquatica</taxon>
    </lineage>
</organism>
<name>A0AAN7Q8P0_9COLE</name>
<proteinExistence type="predicted"/>
<evidence type="ECO:0000313" key="2">
    <source>
        <dbReference type="Proteomes" id="UP001353858"/>
    </source>
</evidence>
<gene>
    <name evidence="1" type="ORF">RN001_002478</name>
</gene>
<dbReference type="AlphaFoldDB" id="A0AAN7Q8P0"/>
<accession>A0AAN7Q8P0</accession>
<keyword evidence="2" id="KW-1185">Reference proteome</keyword>